<dbReference type="Proteomes" id="UP000747399">
    <property type="component" value="Unassembled WGS sequence"/>
</dbReference>
<keyword evidence="1" id="KW-0175">Coiled coil</keyword>
<feature type="coiled-coil region" evidence="1">
    <location>
        <begin position="638"/>
        <end position="693"/>
    </location>
</feature>
<feature type="region of interest" description="Disordered" evidence="2">
    <location>
        <begin position="325"/>
        <end position="489"/>
    </location>
</feature>
<dbReference type="GO" id="GO:0005814">
    <property type="term" value="C:centriole"/>
    <property type="evidence" value="ECO:0007669"/>
    <property type="project" value="TreeGrafter"/>
</dbReference>
<feature type="compositionally biased region" description="Low complexity" evidence="2">
    <location>
        <begin position="510"/>
        <end position="526"/>
    </location>
</feature>
<dbReference type="PANTHER" id="PTHR35970:SF1">
    <property type="entry name" value="SODIUM CHANNEL AND CLATHRIN LINKER 1"/>
    <property type="match status" value="1"/>
</dbReference>
<feature type="coiled-coil region" evidence="1">
    <location>
        <begin position="827"/>
        <end position="1278"/>
    </location>
</feature>
<proteinExistence type="predicted"/>
<name>A0A8J4B3C5_9CHLO</name>
<reference evidence="3" key="1">
    <citation type="journal article" date="2021" name="Proc. Natl. Acad. Sci. U.S.A.">
        <title>Three genomes in the algal genus Volvox reveal the fate of a haploid sex-determining region after a transition to homothallism.</title>
        <authorList>
            <person name="Yamamoto K."/>
            <person name="Hamaji T."/>
            <person name="Kawai-Toyooka H."/>
            <person name="Matsuzaki R."/>
            <person name="Takahashi F."/>
            <person name="Nishimura Y."/>
            <person name="Kawachi M."/>
            <person name="Noguchi H."/>
            <person name="Minakuchi Y."/>
            <person name="Umen J.G."/>
            <person name="Toyoda A."/>
            <person name="Nozaki H."/>
        </authorList>
    </citation>
    <scope>NUCLEOTIDE SEQUENCE</scope>
    <source>
        <strain evidence="3">NIES-3780</strain>
    </source>
</reference>
<feature type="compositionally biased region" description="Low complexity" evidence="2">
    <location>
        <begin position="346"/>
        <end position="359"/>
    </location>
</feature>
<feature type="compositionally biased region" description="Polar residues" evidence="2">
    <location>
        <begin position="167"/>
        <end position="177"/>
    </location>
</feature>
<feature type="compositionally biased region" description="Basic and acidic residues" evidence="2">
    <location>
        <begin position="527"/>
        <end position="536"/>
    </location>
</feature>
<accession>A0A8J4B3C5</accession>
<dbReference type="GO" id="GO:0060271">
    <property type="term" value="P:cilium assembly"/>
    <property type="evidence" value="ECO:0007669"/>
    <property type="project" value="TreeGrafter"/>
</dbReference>
<dbReference type="InterPro" id="IPR038911">
    <property type="entry name" value="SCLT1"/>
</dbReference>
<dbReference type="Gene3D" id="1.20.5.340">
    <property type="match status" value="2"/>
</dbReference>
<evidence type="ECO:0000313" key="4">
    <source>
        <dbReference type="Proteomes" id="UP000747399"/>
    </source>
</evidence>
<gene>
    <name evidence="3" type="ORF">Vafri_8604</name>
</gene>
<dbReference type="PANTHER" id="PTHR35970">
    <property type="entry name" value="SODIUM CHANNEL AND CLATHRIN LINKER 1"/>
    <property type="match status" value="1"/>
</dbReference>
<feature type="compositionally biased region" description="Pro residues" evidence="2">
    <location>
        <begin position="334"/>
        <end position="345"/>
    </location>
</feature>
<protein>
    <submittedName>
        <fullName evidence="3">Uncharacterized protein</fullName>
    </submittedName>
</protein>
<feature type="coiled-coil region" evidence="1">
    <location>
        <begin position="722"/>
        <end position="791"/>
    </location>
</feature>
<comment type="caution">
    <text evidence="3">The sequence shown here is derived from an EMBL/GenBank/DDBJ whole genome shotgun (WGS) entry which is preliminary data.</text>
</comment>
<dbReference type="EMBL" id="BNCO01000014">
    <property type="protein sequence ID" value="GIL52833.1"/>
    <property type="molecule type" value="Genomic_DNA"/>
</dbReference>
<evidence type="ECO:0000256" key="2">
    <source>
        <dbReference type="SAM" id="MobiDB-lite"/>
    </source>
</evidence>
<feature type="region of interest" description="Disordered" evidence="2">
    <location>
        <begin position="1350"/>
        <end position="1374"/>
    </location>
</feature>
<evidence type="ECO:0000256" key="1">
    <source>
        <dbReference type="SAM" id="Coils"/>
    </source>
</evidence>
<feature type="region of interest" description="Disordered" evidence="2">
    <location>
        <begin position="158"/>
        <end position="215"/>
    </location>
</feature>
<evidence type="ECO:0000313" key="3">
    <source>
        <dbReference type="EMBL" id="GIL52833.1"/>
    </source>
</evidence>
<feature type="region of interest" description="Disordered" evidence="2">
    <location>
        <begin position="502"/>
        <end position="543"/>
    </location>
</feature>
<feature type="compositionally biased region" description="Low complexity" evidence="2">
    <location>
        <begin position="411"/>
        <end position="430"/>
    </location>
</feature>
<organism evidence="3 4">
    <name type="scientific">Volvox africanus</name>
    <dbReference type="NCBI Taxonomy" id="51714"/>
    <lineage>
        <taxon>Eukaryota</taxon>
        <taxon>Viridiplantae</taxon>
        <taxon>Chlorophyta</taxon>
        <taxon>core chlorophytes</taxon>
        <taxon>Chlorophyceae</taxon>
        <taxon>CS clade</taxon>
        <taxon>Chlamydomonadales</taxon>
        <taxon>Volvocaceae</taxon>
        <taxon>Volvox</taxon>
    </lineage>
</organism>
<sequence>MAFQSAKRHPVTLLAPSGREQPVILVVAREGVRLTTVDGKIINTFAYETIRKWLPSHLRSKNPGPDDCLDIQIETDKGPRDLRMRCASVTAVKQLMKDLRDTVETIMRDMNDDDWVATESPSPQRPIDEAARQQEVVGTQGQQAQAIRELPSIAATVPAATPHGSRGATTAISQRSESAMRRSNAETQTPDEVAQQQRHQHQPQTSSAGGAPHHYGVAPSQPLVLPSHGGGVAQLFLAHPTGVAVPVNSRGIPTPALLEGLQQATLPITPLVPSNGAFAHEFMDQYGIGGGASIPEDLDVAERSSSAATGFVNAMFQQSRGGGPVYGVYSQPSPSLPPHSPPLSPGIPSAGASSGGYYPQSLEVHTQPPQPAPMSVATPQMYYTAPAVQPGHGHAAQRPQQYYQPQPPHQQQPHPHPHPQQQQQQQHTLPPHYPPLPRAGSQRSMRTPLGYPSGQPPRRSDPTSTSPVRRRVEFSGVAPGHMSDSELSDSVGVSHYAHYAVGGRPGAEAGGTSSSTGDSDRGSGSSDDPRDARSGDVGDGMDLQHQVRFLEDLVSRLSAEVSRRGVSPERATAAAMALAGAVDTTTAMSPATAATPVVVQGGSAVLPPPPIDYEGLLSADALGAAAVLRDQKLLAPLLAAYDSRIAQLEADLRSRTEQVQALKGQVDDVVEENDRLRTDLAAASDAREAALAQANSATAAAAAAHNAAVAAAAVGTGNNEELELLRRENELLLTQQSEMDAEIQRLHRQLQERAQEALRGGQEQSALMAQLQQASAKVQEAEGRAAKMAEGLRATEAKAAALATQVSRSKAALDEANAATATTKVALEELRHAHTQLQAEAAAAQQRYKVASDGAASLQLELSTARERADTLEVQVSTLNRECETLRGALGSVEGKLTELQRRDADVWTRVKEAMMAAEEARLARDAAQARCMDLERQVELANTRLLTVRQATRDTVADEFNTQINVAESAAAQVREELVAAQAAVSEWRARAERLERDQASLTAEMASLREDTAAALASKSRLGLASLGAVEKVAAVERERDEAVAKLESAHRKAERVARDAQMERQSMEHTLRGLKSTVAELETSLAAARAEVANGKRQLEAAGRELTAARTARQQTETELRQQMAALRADREADMRAFTSKLEAQATAANAAAAEAERLLSNKQEVLARWREEAQTLASRMEAALAEHKRELAAKGHEAAELRNRVEALSAENVELAAALSELEAKIDDLHAQLADADARADAAAAQLMSASAREAELQQELRQIQMMLDRTQFEKNRMQRAHDPLTAKYDALKKDIRQTISVSVPTATTTAAATAAGTSSLNLSHVAATGISTVSTTGWAGSPDAVVHASRAPRGGSNHLHHTHPLGPGR</sequence>
<keyword evidence="4" id="KW-1185">Reference proteome</keyword>